<keyword evidence="3" id="KW-0677">Repeat</keyword>
<evidence type="ECO:0000256" key="5">
    <source>
        <dbReference type="ARBA" id="ARBA00022833"/>
    </source>
</evidence>
<evidence type="ECO:0000256" key="3">
    <source>
        <dbReference type="ARBA" id="ARBA00022737"/>
    </source>
</evidence>
<evidence type="ECO:0000256" key="6">
    <source>
        <dbReference type="ARBA" id="ARBA00023242"/>
    </source>
</evidence>
<keyword evidence="5" id="KW-0862">Zinc</keyword>
<feature type="region of interest" description="Disordered" evidence="8">
    <location>
        <begin position="22"/>
        <end position="53"/>
    </location>
</feature>
<evidence type="ECO:0000313" key="10">
    <source>
        <dbReference type="EMBL" id="KAH3672028.1"/>
    </source>
</evidence>
<dbReference type="PANTHER" id="PTHR45718:SF6">
    <property type="entry name" value="ZINC FINGER PROTEIN GLI2"/>
    <property type="match status" value="1"/>
</dbReference>
<feature type="domain" description="C2H2-type" evidence="9">
    <location>
        <begin position="555"/>
        <end position="582"/>
    </location>
</feature>
<dbReference type="InterPro" id="IPR043359">
    <property type="entry name" value="GLI-like"/>
</dbReference>
<feature type="compositionally biased region" description="Basic residues" evidence="8">
    <location>
        <begin position="285"/>
        <end position="315"/>
    </location>
</feature>
<name>A0A9P8PGS8_9ASCO</name>
<dbReference type="EMBL" id="JAEUBF010001246">
    <property type="protein sequence ID" value="KAH3672028.1"/>
    <property type="molecule type" value="Genomic_DNA"/>
</dbReference>
<organism evidence="10 11">
    <name type="scientific">Wickerhamomyces mucosus</name>
    <dbReference type="NCBI Taxonomy" id="1378264"/>
    <lineage>
        <taxon>Eukaryota</taxon>
        <taxon>Fungi</taxon>
        <taxon>Dikarya</taxon>
        <taxon>Ascomycota</taxon>
        <taxon>Saccharomycotina</taxon>
        <taxon>Saccharomycetes</taxon>
        <taxon>Phaffomycetales</taxon>
        <taxon>Wickerhamomycetaceae</taxon>
        <taxon>Wickerhamomyces</taxon>
    </lineage>
</organism>
<evidence type="ECO:0000256" key="8">
    <source>
        <dbReference type="SAM" id="MobiDB-lite"/>
    </source>
</evidence>
<dbReference type="Pfam" id="PF18217">
    <property type="entry name" value="Zap1_zf2"/>
    <property type="match status" value="1"/>
</dbReference>
<evidence type="ECO:0000256" key="7">
    <source>
        <dbReference type="PROSITE-ProRule" id="PRU00042"/>
    </source>
</evidence>
<dbReference type="GO" id="GO:0007224">
    <property type="term" value="P:smoothened signaling pathway"/>
    <property type="evidence" value="ECO:0007669"/>
    <property type="project" value="TreeGrafter"/>
</dbReference>
<dbReference type="Gene3D" id="6.10.140.370">
    <property type="match status" value="1"/>
</dbReference>
<dbReference type="InterPro" id="IPR040792">
    <property type="entry name" value="Zap1_Znf2"/>
</dbReference>
<dbReference type="FunFam" id="3.30.160.60:FF:000145">
    <property type="entry name" value="Zinc finger protein 574"/>
    <property type="match status" value="1"/>
</dbReference>
<dbReference type="Proteomes" id="UP000769528">
    <property type="component" value="Unassembled WGS sequence"/>
</dbReference>
<keyword evidence="4 7" id="KW-0863">Zinc-finger</keyword>
<dbReference type="PROSITE" id="PS50157">
    <property type="entry name" value="ZINC_FINGER_C2H2_2"/>
    <property type="match status" value="5"/>
</dbReference>
<comment type="caution">
    <text evidence="10">The sequence shown here is derived from an EMBL/GenBank/DDBJ whole genome shotgun (WGS) entry which is preliminary data.</text>
</comment>
<feature type="domain" description="C2H2-type" evidence="9">
    <location>
        <begin position="583"/>
        <end position="610"/>
    </location>
</feature>
<dbReference type="GO" id="GO:0005634">
    <property type="term" value="C:nucleus"/>
    <property type="evidence" value="ECO:0007669"/>
    <property type="project" value="UniProtKB-SubCell"/>
</dbReference>
<evidence type="ECO:0000313" key="11">
    <source>
        <dbReference type="Proteomes" id="UP000769528"/>
    </source>
</evidence>
<comment type="subcellular location">
    <subcellularLocation>
        <location evidence="1">Nucleus</location>
    </subcellularLocation>
</comment>
<dbReference type="SUPFAM" id="SSF57667">
    <property type="entry name" value="beta-beta-alpha zinc fingers"/>
    <property type="match status" value="2"/>
</dbReference>
<dbReference type="PROSITE" id="PS00028">
    <property type="entry name" value="ZINC_FINGER_C2H2_1"/>
    <property type="match status" value="5"/>
</dbReference>
<evidence type="ECO:0000256" key="1">
    <source>
        <dbReference type="ARBA" id="ARBA00004123"/>
    </source>
</evidence>
<feature type="region of interest" description="Disordered" evidence="8">
    <location>
        <begin position="250"/>
        <end position="269"/>
    </location>
</feature>
<feature type="region of interest" description="Disordered" evidence="8">
    <location>
        <begin position="285"/>
        <end position="320"/>
    </location>
</feature>
<evidence type="ECO:0000256" key="2">
    <source>
        <dbReference type="ARBA" id="ARBA00022723"/>
    </source>
</evidence>
<dbReference type="SMART" id="SM00355">
    <property type="entry name" value="ZnF_C2H2"/>
    <property type="match status" value="8"/>
</dbReference>
<dbReference type="GO" id="GO:0000981">
    <property type="term" value="F:DNA-binding transcription factor activity, RNA polymerase II-specific"/>
    <property type="evidence" value="ECO:0007669"/>
    <property type="project" value="UniProtKB-ARBA"/>
</dbReference>
<proteinExistence type="predicted"/>
<feature type="domain" description="C2H2-type" evidence="9">
    <location>
        <begin position="639"/>
        <end position="665"/>
    </location>
</feature>
<evidence type="ECO:0000256" key="4">
    <source>
        <dbReference type="ARBA" id="ARBA00022771"/>
    </source>
</evidence>
<protein>
    <recommendedName>
        <fullName evidence="9">C2H2-type domain-containing protein</fullName>
    </recommendedName>
</protein>
<dbReference type="OrthoDB" id="3437960at2759"/>
<gene>
    <name evidence="10" type="ORF">WICMUC_004475</name>
</gene>
<accession>A0A9P8PGS8</accession>
<dbReference type="InterPro" id="IPR036236">
    <property type="entry name" value="Znf_C2H2_sf"/>
</dbReference>
<feature type="compositionally biased region" description="Low complexity" evidence="8">
    <location>
        <begin position="28"/>
        <end position="53"/>
    </location>
</feature>
<dbReference type="FunFam" id="3.30.160.60:FF:000125">
    <property type="entry name" value="Putative zinc finger protein 143"/>
    <property type="match status" value="1"/>
</dbReference>
<dbReference type="GO" id="GO:0000978">
    <property type="term" value="F:RNA polymerase II cis-regulatory region sequence-specific DNA binding"/>
    <property type="evidence" value="ECO:0007669"/>
    <property type="project" value="TreeGrafter"/>
</dbReference>
<reference evidence="10" key="1">
    <citation type="journal article" date="2021" name="Open Biol.">
        <title>Shared evolutionary footprints suggest mitochondrial oxidative damage underlies multiple complex I losses in fungi.</title>
        <authorList>
            <person name="Schikora-Tamarit M.A."/>
            <person name="Marcet-Houben M."/>
            <person name="Nosek J."/>
            <person name="Gabaldon T."/>
        </authorList>
    </citation>
    <scope>NUCLEOTIDE SEQUENCE</scope>
    <source>
        <strain evidence="10">CBS6341</strain>
    </source>
</reference>
<dbReference type="Pfam" id="PF00096">
    <property type="entry name" value="zf-C2H2"/>
    <property type="match status" value="2"/>
</dbReference>
<dbReference type="AlphaFoldDB" id="A0A9P8PGS8"/>
<keyword evidence="6" id="KW-0539">Nucleus</keyword>
<dbReference type="PANTHER" id="PTHR45718">
    <property type="entry name" value="TRANSCRIPTIONAL ACTIVATOR CUBITUS INTERRUPTUS"/>
    <property type="match status" value="1"/>
</dbReference>
<sequence length="665" mass="76518">MPQELHSFLNLESKLSSYTIDDDNAVQSTDPSISSSVSEIESTPGSSFASPSLPISSNEGQDGVIHGHIHNFENFTYIHGHIHTNDSSSNSINVSNSSSKYNTIPKPTHIHKHSNDPHSSTFTDCQHFEFLNCHDNLDSGNLIIEDLNCDEDGNCNPKIMEICCDEVHSTDNSVINSSTNNFGPQTNNYVNDDSTISDFIPNYSNSNYTKNEAVNGCSFDECMDCDLGTCELDDFCKMCEEVGIPYTKANDQKDESQSSENIFKRPREQDEILSSTKQESYYNNHHHEHQHQHQHRNHSIFHAHPHSGNHHHHHIQLHDHQPKKFKFNNSNTEENTELINFSWNFKNESRICEWNDCGKILETPISLQSHIMENHLVSLPSSNLYHSHFDDLKHDQDGFECEWNNCDFLGDDLFQLINHINSEHSAKKDFNVKNEPSTEKYIVSLPSSKNHDHYNDNNNNNKKHSHVDIHHHNHSHNSSCIEEETICKWEFDGHQCGLKFKSGCELTDHILQDHIGSGKSEYICYWAGCTRNHKRFNQRQKIIRHLHVHTRYKPFKCHVCNHSFISESILDQHLRTHSGEKPFVCKVCGKSFARSSSLSIHNRIHTGEKPLVCKYPGCNKRFSESSNLTKHIKTHEKEYKCSHCLKSFTKEKQLQNHITKHHSDS</sequence>
<evidence type="ECO:0000259" key="9">
    <source>
        <dbReference type="PROSITE" id="PS50157"/>
    </source>
</evidence>
<dbReference type="InterPro" id="IPR013087">
    <property type="entry name" value="Znf_C2H2_type"/>
</dbReference>
<keyword evidence="11" id="KW-1185">Reference proteome</keyword>
<feature type="domain" description="C2H2-type" evidence="9">
    <location>
        <begin position="611"/>
        <end position="640"/>
    </location>
</feature>
<dbReference type="FunFam" id="3.30.160.60:FF:000478">
    <property type="entry name" value="Zinc finger protein 133"/>
    <property type="match status" value="1"/>
</dbReference>
<dbReference type="Gene3D" id="3.30.160.60">
    <property type="entry name" value="Classic Zinc Finger"/>
    <property type="match status" value="4"/>
</dbReference>
<dbReference type="GO" id="GO:0008270">
    <property type="term" value="F:zinc ion binding"/>
    <property type="evidence" value="ECO:0007669"/>
    <property type="project" value="UniProtKB-KW"/>
</dbReference>
<keyword evidence="2" id="KW-0479">Metal-binding</keyword>
<reference evidence="10" key="2">
    <citation type="submission" date="2021-01" db="EMBL/GenBank/DDBJ databases">
        <authorList>
            <person name="Schikora-Tamarit M.A."/>
        </authorList>
    </citation>
    <scope>NUCLEOTIDE SEQUENCE</scope>
    <source>
        <strain evidence="10">CBS6341</strain>
    </source>
</reference>
<feature type="domain" description="C2H2-type" evidence="9">
    <location>
        <begin position="527"/>
        <end position="554"/>
    </location>
</feature>